<organism evidence="1 2">
    <name type="scientific">Acetobacter malorum</name>
    <dbReference type="NCBI Taxonomy" id="178901"/>
    <lineage>
        <taxon>Bacteria</taxon>
        <taxon>Pseudomonadati</taxon>
        <taxon>Pseudomonadota</taxon>
        <taxon>Alphaproteobacteria</taxon>
        <taxon>Acetobacterales</taxon>
        <taxon>Acetobacteraceae</taxon>
        <taxon>Acetobacter</taxon>
    </lineage>
</organism>
<dbReference type="AlphaFoldDB" id="A0A177FU77"/>
<evidence type="ECO:0000313" key="2">
    <source>
        <dbReference type="Proteomes" id="UP000077349"/>
    </source>
</evidence>
<evidence type="ECO:0000313" key="1">
    <source>
        <dbReference type="EMBL" id="OAG71612.1"/>
    </source>
</evidence>
<name>A0A177FU77_9PROT</name>
<reference evidence="1 2" key="1">
    <citation type="submission" date="2016-03" db="EMBL/GenBank/DDBJ databases">
        <title>Draft genome sequence of Acetobacter malorum CECT 7742, a strain isolated from strawberry vinegar.</title>
        <authorList>
            <person name="Sainz F."/>
            <person name="Mas A."/>
            <person name="Torija M.J."/>
        </authorList>
    </citation>
    <scope>NUCLEOTIDE SEQUENCE [LARGE SCALE GENOMIC DNA]</scope>
    <source>
        <strain evidence="1 2">CECT 7742</strain>
    </source>
</reference>
<proteinExistence type="predicted"/>
<dbReference type="Proteomes" id="UP000077349">
    <property type="component" value="Unassembled WGS sequence"/>
</dbReference>
<protein>
    <submittedName>
        <fullName evidence="1">Uncharacterized protein</fullName>
    </submittedName>
</protein>
<sequence length="59" mass="6697">MSLFRSLLDSKPFSAERAEFTKLALQTPLEDSLLQALQKPIIKNRPCQERQGLHNGLNC</sequence>
<gene>
    <name evidence="1" type="ORF">Amal_04077</name>
</gene>
<comment type="caution">
    <text evidence="1">The sequence shown here is derived from an EMBL/GenBank/DDBJ whole genome shotgun (WGS) entry which is preliminary data.</text>
</comment>
<accession>A0A177FU77</accession>
<dbReference type="EMBL" id="LVHD01000302">
    <property type="protein sequence ID" value="OAG71612.1"/>
    <property type="molecule type" value="Genomic_DNA"/>
</dbReference>
<dbReference type="PATRIC" id="fig|178901.16.peg.4468"/>